<dbReference type="Pfam" id="PF02423">
    <property type="entry name" value="OCD_Mu_crystall"/>
    <property type="match status" value="1"/>
</dbReference>
<evidence type="ECO:0008006" key="3">
    <source>
        <dbReference type="Google" id="ProtNLM"/>
    </source>
</evidence>
<dbReference type="KEGG" id="src:M271_44060"/>
<proteinExistence type="predicted"/>
<dbReference type="SUPFAM" id="SSF51735">
    <property type="entry name" value="NAD(P)-binding Rossmann-fold domains"/>
    <property type="match status" value="1"/>
</dbReference>
<name>A0A0A0NWQ3_STRRN</name>
<sequence>MFVESEPQTRIEGEIQALPGTFPVTPLWKVLAGEAEGRTAENEITVFDSVGFAIEDYSALLYLYESVSGGPLCEEIDLVADPDDPKDLFGFALAASPVSQAATGDPAVTVRQASGLACAGSPMWPHLGEC</sequence>
<dbReference type="Proteomes" id="UP000281594">
    <property type="component" value="Unassembled WGS sequence"/>
</dbReference>
<reference evidence="1 2" key="1">
    <citation type="journal article" date="2018" name="J. Biol. Chem.">
        <title>Discovery of the actinoplanic acid pathway in Streptomyces rapamycinicus reveals a genetically conserved synergism with rapamycin.</title>
        <authorList>
            <person name="Mrak P."/>
            <person name="Krastel P."/>
            <person name="Pivk Lukancic P."/>
            <person name="Tao J."/>
            <person name="Pistorius D."/>
            <person name="Moore C.M."/>
        </authorList>
    </citation>
    <scope>NUCLEOTIDE SEQUENCE [LARGE SCALE GENOMIC DNA]</scope>
    <source>
        <strain evidence="1 2">NRRL 5491</strain>
    </source>
</reference>
<organism evidence="1 2">
    <name type="scientific">Streptomyces rapamycinicus (strain ATCC 29253 / DSM 41530 / NRRL 5491 / AYB-994)</name>
    <name type="common">Streptomyces hygroscopicus (strain ATCC 29253)</name>
    <dbReference type="NCBI Taxonomy" id="1343740"/>
    <lineage>
        <taxon>Bacteria</taxon>
        <taxon>Bacillati</taxon>
        <taxon>Actinomycetota</taxon>
        <taxon>Actinomycetes</taxon>
        <taxon>Kitasatosporales</taxon>
        <taxon>Streptomycetaceae</taxon>
        <taxon>Streptomyces</taxon>
        <taxon>Streptomyces violaceusniger group</taxon>
    </lineage>
</organism>
<dbReference type="AlphaFoldDB" id="A0A0A0NWQ3"/>
<dbReference type="eggNOG" id="COG2423">
    <property type="taxonomic scope" value="Bacteria"/>
</dbReference>
<evidence type="ECO:0000313" key="2">
    <source>
        <dbReference type="Proteomes" id="UP000281594"/>
    </source>
</evidence>
<dbReference type="EMBL" id="QYCY01000004">
    <property type="protein sequence ID" value="RLV72986.1"/>
    <property type="molecule type" value="Genomic_DNA"/>
</dbReference>
<dbReference type="HOGENOM" id="CLU_1937008_0_0_11"/>
<dbReference type="InterPro" id="IPR036291">
    <property type="entry name" value="NAD(P)-bd_dom_sf"/>
</dbReference>
<protein>
    <recommendedName>
        <fullName evidence="3">Ornithine cyclodeaminase</fullName>
    </recommendedName>
</protein>
<dbReference type="STRING" id="1343740.M271_44060"/>
<gene>
    <name evidence="1" type="ORF">D3C57_150705</name>
</gene>
<dbReference type="InterPro" id="IPR003462">
    <property type="entry name" value="ODC_Mu_crystall"/>
</dbReference>
<evidence type="ECO:0000313" key="1">
    <source>
        <dbReference type="EMBL" id="RLV72986.1"/>
    </source>
</evidence>
<comment type="caution">
    <text evidence="1">The sequence shown here is derived from an EMBL/GenBank/DDBJ whole genome shotgun (WGS) entry which is preliminary data.</text>
</comment>
<accession>A0A0A0NWQ3</accession>
<dbReference type="InterPro" id="IPR023401">
    <property type="entry name" value="ODC_N"/>
</dbReference>
<dbReference type="Gene3D" id="3.30.1780.10">
    <property type="entry name" value="ornithine cyclodeaminase, domain 1"/>
    <property type="match status" value="1"/>
</dbReference>